<sequence length="180" mass="19707">MKWNLDTAHTSVDFKVRHMGISSVRGSLQVLSGSVETDEAGRLVKVEAVLDPASITTGEPQRDAHLRSSDFLHAEQHPQIQFESTSITPKGEDRYTIEGNLTIRGVTKPVTLQAEANTRPVKDPWGLQRIAASASGEINRKDWNLTWNQVLELGALLVGEEVRFNLEVEAVSAAQPAAAQ</sequence>
<dbReference type="OrthoDB" id="9811006at2"/>
<dbReference type="SUPFAM" id="SSF101874">
    <property type="entry name" value="YceI-like"/>
    <property type="match status" value="1"/>
</dbReference>
<accession>A0A399FAR8</accession>
<dbReference type="SMART" id="SM00867">
    <property type="entry name" value="YceI"/>
    <property type="match status" value="1"/>
</dbReference>
<gene>
    <name evidence="2" type="primary">yceI</name>
    <name evidence="2" type="ORF">Mgrana_02327</name>
</gene>
<dbReference type="PANTHER" id="PTHR34406">
    <property type="entry name" value="PROTEIN YCEI"/>
    <property type="match status" value="1"/>
</dbReference>
<evidence type="ECO:0000259" key="1">
    <source>
        <dbReference type="SMART" id="SM00867"/>
    </source>
</evidence>
<evidence type="ECO:0000313" key="3">
    <source>
        <dbReference type="Proteomes" id="UP000266178"/>
    </source>
</evidence>
<reference evidence="2 3" key="1">
    <citation type="submission" date="2018-08" db="EMBL/GenBank/DDBJ databases">
        <title>Meiothermus granaticius genome AF-68 sequencing project.</title>
        <authorList>
            <person name="Da Costa M.S."/>
            <person name="Albuquerque L."/>
            <person name="Raposo P."/>
            <person name="Froufe H.J.C."/>
            <person name="Barroso C.S."/>
            <person name="Egas C."/>
        </authorList>
    </citation>
    <scope>NUCLEOTIDE SEQUENCE [LARGE SCALE GENOMIC DNA]</scope>
    <source>
        <strain evidence="2 3">AF-68</strain>
    </source>
</reference>
<keyword evidence="3" id="KW-1185">Reference proteome</keyword>
<dbReference type="Proteomes" id="UP000266178">
    <property type="component" value="Unassembled WGS sequence"/>
</dbReference>
<dbReference type="InterPro" id="IPR007372">
    <property type="entry name" value="Lipid/polyisoprenoid-bd_YceI"/>
</dbReference>
<feature type="domain" description="Lipid/polyisoprenoid-binding YceI-like" evidence="1">
    <location>
        <begin position="2"/>
        <end position="171"/>
    </location>
</feature>
<dbReference type="Gene3D" id="2.40.128.110">
    <property type="entry name" value="Lipid/polyisoprenoid-binding, YceI-like"/>
    <property type="match status" value="1"/>
</dbReference>
<proteinExistence type="predicted"/>
<dbReference type="RefSeq" id="WP_119357797.1">
    <property type="nucleotide sequence ID" value="NZ_BJXM01000021.1"/>
</dbReference>
<protein>
    <submittedName>
        <fullName evidence="2">Protein YceI</fullName>
    </submittedName>
</protein>
<name>A0A399FAR8_9DEIN</name>
<comment type="caution">
    <text evidence="2">The sequence shown here is derived from an EMBL/GenBank/DDBJ whole genome shotgun (WGS) entry which is preliminary data.</text>
</comment>
<dbReference type="InterPro" id="IPR036761">
    <property type="entry name" value="TTHA0802/YceI-like_sf"/>
</dbReference>
<organism evidence="2 3">
    <name type="scientific">Meiothermus granaticius NBRC 107808</name>
    <dbReference type="NCBI Taxonomy" id="1227551"/>
    <lineage>
        <taxon>Bacteria</taxon>
        <taxon>Thermotogati</taxon>
        <taxon>Deinococcota</taxon>
        <taxon>Deinococci</taxon>
        <taxon>Thermales</taxon>
        <taxon>Thermaceae</taxon>
        <taxon>Meiothermus</taxon>
    </lineage>
</organism>
<dbReference type="AlphaFoldDB" id="A0A399FAR8"/>
<dbReference type="PANTHER" id="PTHR34406:SF1">
    <property type="entry name" value="PROTEIN YCEI"/>
    <property type="match status" value="1"/>
</dbReference>
<evidence type="ECO:0000313" key="2">
    <source>
        <dbReference type="EMBL" id="RIH91751.1"/>
    </source>
</evidence>
<dbReference type="EMBL" id="QWLB01000033">
    <property type="protein sequence ID" value="RIH91751.1"/>
    <property type="molecule type" value="Genomic_DNA"/>
</dbReference>
<dbReference type="Pfam" id="PF04264">
    <property type="entry name" value="YceI"/>
    <property type="match status" value="1"/>
</dbReference>